<proteinExistence type="predicted"/>
<gene>
    <name evidence="1" type="ORF">ACFSKW_43110</name>
</gene>
<accession>A0ABW4TAI4</accession>
<name>A0ABW4TAI4_9ACTN</name>
<reference evidence="2" key="1">
    <citation type="journal article" date="2019" name="Int. J. Syst. Evol. Microbiol.">
        <title>The Global Catalogue of Microorganisms (GCM) 10K type strain sequencing project: providing services to taxonomists for standard genome sequencing and annotation.</title>
        <authorList>
            <consortium name="The Broad Institute Genomics Platform"/>
            <consortium name="The Broad Institute Genome Sequencing Center for Infectious Disease"/>
            <person name="Wu L."/>
            <person name="Ma J."/>
        </authorList>
    </citation>
    <scope>NUCLEOTIDE SEQUENCE [LARGE SCALE GENOMIC DNA]</scope>
    <source>
        <strain evidence="2">ICMP 6774ER</strain>
    </source>
</reference>
<dbReference type="Proteomes" id="UP001597368">
    <property type="component" value="Unassembled WGS sequence"/>
</dbReference>
<dbReference type="InterPro" id="IPR045592">
    <property type="entry name" value="DUF6461"/>
</dbReference>
<evidence type="ECO:0000313" key="2">
    <source>
        <dbReference type="Proteomes" id="UP001597368"/>
    </source>
</evidence>
<comment type="caution">
    <text evidence="1">The sequence shown here is derived from an EMBL/GenBank/DDBJ whole genome shotgun (WGS) entry which is preliminary data.</text>
</comment>
<dbReference type="EMBL" id="JBHUFV010000061">
    <property type="protein sequence ID" value="MFD1938289.1"/>
    <property type="molecule type" value="Genomic_DNA"/>
</dbReference>
<dbReference type="Pfam" id="PF20062">
    <property type="entry name" value="DUF6461"/>
    <property type="match status" value="1"/>
</dbReference>
<dbReference type="RefSeq" id="WP_379580198.1">
    <property type="nucleotide sequence ID" value="NZ_JBHUFV010000061.1"/>
</dbReference>
<keyword evidence="2" id="KW-1185">Reference proteome</keyword>
<evidence type="ECO:0000313" key="1">
    <source>
        <dbReference type="EMBL" id="MFD1938289.1"/>
    </source>
</evidence>
<sequence>MSSATAATYAWLYREFTDDADDTWLYASFIRDLSPEDALQRIDIAPGPLGESGFGVSAIGADGGTVLIECGWAGIVYDKANLLSVGTVAASVFATTTDDGFTYCVDGQVVTTFDLYSYLYRRGSDPDRLESGVKALGMDVDGELPEFPDDAVSRALALAERATGVHLSPARYAGPALLGPTEHLDPYR</sequence>
<organism evidence="1 2">
    <name type="scientific">Nonomuraea mangrovi</name>
    <dbReference type="NCBI Taxonomy" id="2316207"/>
    <lineage>
        <taxon>Bacteria</taxon>
        <taxon>Bacillati</taxon>
        <taxon>Actinomycetota</taxon>
        <taxon>Actinomycetes</taxon>
        <taxon>Streptosporangiales</taxon>
        <taxon>Streptosporangiaceae</taxon>
        <taxon>Nonomuraea</taxon>
    </lineage>
</organism>
<protein>
    <submittedName>
        <fullName evidence="1">DUF6461 domain-containing protein</fullName>
    </submittedName>
</protein>